<dbReference type="Pfam" id="PF00676">
    <property type="entry name" value="E1_dh"/>
    <property type="match status" value="1"/>
</dbReference>
<dbReference type="PANTHER" id="PTHR43257:SF2">
    <property type="entry name" value="PYRUVATE DEHYDROGENASE E1 COMPONENT SUBUNIT BETA"/>
    <property type="match status" value="1"/>
</dbReference>
<name>X1VJK7_9ZZZZ</name>
<dbReference type="GO" id="GO:0016624">
    <property type="term" value="F:oxidoreductase activity, acting on the aldehyde or oxo group of donors, disulfide as acceptor"/>
    <property type="evidence" value="ECO:0007669"/>
    <property type="project" value="InterPro"/>
</dbReference>
<accession>X1VJK7</accession>
<evidence type="ECO:0000259" key="4">
    <source>
        <dbReference type="Pfam" id="PF02779"/>
    </source>
</evidence>
<dbReference type="Gene3D" id="3.40.50.970">
    <property type="match status" value="2"/>
</dbReference>
<evidence type="ECO:0000256" key="1">
    <source>
        <dbReference type="ARBA" id="ARBA00023002"/>
    </source>
</evidence>
<evidence type="ECO:0008006" key="6">
    <source>
        <dbReference type="Google" id="ProtNLM"/>
    </source>
</evidence>
<dbReference type="InterPro" id="IPR005475">
    <property type="entry name" value="Transketolase-like_Pyr-bd"/>
</dbReference>
<dbReference type="Pfam" id="PF02779">
    <property type="entry name" value="Transket_pyr"/>
    <property type="match status" value="1"/>
</dbReference>
<feature type="domain" description="Transketolase-like pyrimidine-binding" evidence="4">
    <location>
        <begin position="167"/>
        <end position="253"/>
    </location>
</feature>
<dbReference type="AlphaFoldDB" id="X1VJK7"/>
<feature type="non-terminal residue" evidence="5">
    <location>
        <position position="1"/>
    </location>
</feature>
<evidence type="ECO:0000256" key="2">
    <source>
        <dbReference type="ARBA" id="ARBA00023052"/>
    </source>
</evidence>
<dbReference type="EMBL" id="BARW01027435">
    <property type="protein sequence ID" value="GAJ15551.1"/>
    <property type="molecule type" value="Genomic_DNA"/>
</dbReference>
<dbReference type="InterPro" id="IPR001017">
    <property type="entry name" value="DH_E1"/>
</dbReference>
<feature type="domain" description="Dehydrogenase E1 component" evidence="3">
    <location>
        <begin position="1"/>
        <end position="101"/>
    </location>
</feature>
<evidence type="ECO:0000259" key="3">
    <source>
        <dbReference type="Pfam" id="PF00676"/>
    </source>
</evidence>
<dbReference type="SUPFAM" id="SSF52518">
    <property type="entry name" value="Thiamin diphosphate-binding fold (THDP-binding)"/>
    <property type="match status" value="2"/>
</dbReference>
<dbReference type="InterPro" id="IPR029061">
    <property type="entry name" value="THDP-binding"/>
</dbReference>
<dbReference type="PANTHER" id="PTHR43257">
    <property type="entry name" value="PYRUVATE DEHYDROGENASE E1 COMPONENT BETA SUBUNIT"/>
    <property type="match status" value="1"/>
</dbReference>
<evidence type="ECO:0000313" key="5">
    <source>
        <dbReference type="EMBL" id="GAJ15551.1"/>
    </source>
</evidence>
<feature type="non-terminal residue" evidence="5">
    <location>
        <position position="256"/>
    </location>
</feature>
<sequence>RVDGYNPLAVAEAIKRKKRILLKGNGPVLLDTITYRISGHSPSDASSYRSKEEVASWQESDCIKGYENYLKKNRMITSDKADALKQEVTSRITKALRLAASLEISPRIKADLIESVMFSHQYKDKMEDRLPEVLIPKKDNPRIKSLARKYRFALNEKGDPLPRVKVFTYRDALFEAMLYRFYEDPTMVAYGEENRDWGGAFAVYRGLTEALPYHRLFNTPISEGAIIGSGVGYALSGGRAVVELMYSDFIGRAGDE</sequence>
<proteinExistence type="predicted"/>
<keyword evidence="2" id="KW-0786">Thiamine pyrophosphate</keyword>
<protein>
    <recommendedName>
        <fullName evidence="6">Dehydrogenase E1 component domain-containing protein</fullName>
    </recommendedName>
</protein>
<organism evidence="5">
    <name type="scientific">marine sediment metagenome</name>
    <dbReference type="NCBI Taxonomy" id="412755"/>
    <lineage>
        <taxon>unclassified sequences</taxon>
        <taxon>metagenomes</taxon>
        <taxon>ecological metagenomes</taxon>
    </lineage>
</organism>
<comment type="caution">
    <text evidence="5">The sequence shown here is derived from an EMBL/GenBank/DDBJ whole genome shotgun (WGS) entry which is preliminary data.</text>
</comment>
<reference evidence="5" key="1">
    <citation type="journal article" date="2014" name="Front. Microbiol.">
        <title>High frequency of phylogenetically diverse reductive dehalogenase-homologous genes in deep subseafloor sedimentary metagenomes.</title>
        <authorList>
            <person name="Kawai M."/>
            <person name="Futagami T."/>
            <person name="Toyoda A."/>
            <person name="Takaki Y."/>
            <person name="Nishi S."/>
            <person name="Hori S."/>
            <person name="Arai W."/>
            <person name="Tsubouchi T."/>
            <person name="Morono Y."/>
            <person name="Uchiyama I."/>
            <person name="Ito T."/>
            <person name="Fujiyama A."/>
            <person name="Inagaki F."/>
            <person name="Takami H."/>
        </authorList>
    </citation>
    <scope>NUCLEOTIDE SEQUENCE</scope>
    <source>
        <strain evidence="5">Expedition CK06-06</strain>
    </source>
</reference>
<gene>
    <name evidence="5" type="ORF">S12H4_44519</name>
</gene>
<keyword evidence="1" id="KW-0560">Oxidoreductase</keyword>